<reference evidence="1" key="1">
    <citation type="submission" date="2020-04" db="EMBL/GenBank/DDBJ databases">
        <authorList>
            <person name="Chiriac C."/>
            <person name="Salcher M."/>
            <person name="Ghai R."/>
            <person name="Kavagutti S V."/>
        </authorList>
    </citation>
    <scope>NUCLEOTIDE SEQUENCE</scope>
</reference>
<protein>
    <submittedName>
        <fullName evidence="1">Uncharacterized protein</fullName>
    </submittedName>
</protein>
<proteinExistence type="predicted"/>
<gene>
    <name evidence="1" type="ORF">UFOVP126_38</name>
</gene>
<sequence length="99" mass="11085">MTEIIDLAKARKEREPHIAGALFCVGCNHEWNTTWEMGTTEFECPACNSMRGRSKFDVAPTPGSKVWSCMSCGNQLFNLLPDRVHCPGCGKQWDYGELS</sequence>
<evidence type="ECO:0000313" key="1">
    <source>
        <dbReference type="EMBL" id="CAB4131028.1"/>
    </source>
</evidence>
<accession>A0A6J5L8Q8</accession>
<dbReference type="EMBL" id="LR796241">
    <property type="protein sequence ID" value="CAB4131028.1"/>
    <property type="molecule type" value="Genomic_DNA"/>
</dbReference>
<name>A0A6J5L8Q8_9CAUD</name>
<organism evidence="1">
    <name type="scientific">uncultured Caudovirales phage</name>
    <dbReference type="NCBI Taxonomy" id="2100421"/>
    <lineage>
        <taxon>Viruses</taxon>
        <taxon>Duplodnaviria</taxon>
        <taxon>Heunggongvirae</taxon>
        <taxon>Uroviricota</taxon>
        <taxon>Caudoviricetes</taxon>
        <taxon>Peduoviridae</taxon>
        <taxon>Maltschvirus</taxon>
        <taxon>Maltschvirus maltsch</taxon>
    </lineage>
</organism>